<proteinExistence type="predicted"/>
<name>A0A419A6T5_9RHOB</name>
<gene>
    <name evidence="1" type="ORF">D3P05_11175</name>
</gene>
<dbReference type="AlphaFoldDB" id="A0A419A6T5"/>
<sequence length="136" mass="14734">MAERVQGWPVWAITALALAAIGGGLAVTGGPMQGRVERRDDVRRSDIAALARQANCLSAAEGRADGELSATALCPDPPRLDDPYTGTPYRVEPLDGRHMRLCAEFEQDEDRLSRRWAYGLGEWQGGCVVIQLSQPG</sequence>
<keyword evidence="2" id="KW-1185">Reference proteome</keyword>
<dbReference type="Proteomes" id="UP000283587">
    <property type="component" value="Unassembled WGS sequence"/>
</dbReference>
<dbReference type="RefSeq" id="WP_122449291.1">
    <property type="nucleotide sequence ID" value="NZ_QNRC01000012.1"/>
</dbReference>
<evidence type="ECO:0000313" key="2">
    <source>
        <dbReference type="Proteomes" id="UP000283587"/>
    </source>
</evidence>
<evidence type="ECO:0000313" key="1">
    <source>
        <dbReference type="EMBL" id="RJL14486.1"/>
    </source>
</evidence>
<protein>
    <submittedName>
        <fullName evidence="1">Uncharacterized protein</fullName>
    </submittedName>
</protein>
<dbReference type="EMBL" id="QZEW01000041">
    <property type="protein sequence ID" value="RJL14486.1"/>
    <property type="molecule type" value="Genomic_DNA"/>
</dbReference>
<reference evidence="2" key="1">
    <citation type="submission" date="2018-09" db="EMBL/GenBank/DDBJ databases">
        <title>Paracoccus onubensis nov. sp. a moderate halophilic bacterium isolated from Gruta de las Maravillas (Aracena, Spain).</title>
        <authorList>
            <person name="Jurado V."/>
            <person name="Gutierrez-Patricio S."/>
            <person name="Gonzalez-Pimentel J.L."/>
            <person name="Miller A.Z."/>
            <person name="Laiz L."/>
            <person name="Saiz-Jimenez C."/>
        </authorList>
    </citation>
    <scope>NUCLEOTIDE SEQUENCE [LARGE SCALE GENOMIC DNA]</scope>
    <source>
        <strain evidence="2">DSM 26381</strain>
    </source>
</reference>
<accession>A0A419A6T5</accession>
<dbReference type="OrthoDB" id="7847741at2"/>
<comment type="caution">
    <text evidence="1">The sequence shown here is derived from an EMBL/GenBank/DDBJ whole genome shotgun (WGS) entry which is preliminary data.</text>
</comment>
<organism evidence="1 2">
    <name type="scientific">Paracoccus siganidrum</name>
    <dbReference type="NCBI Taxonomy" id="1276757"/>
    <lineage>
        <taxon>Bacteria</taxon>
        <taxon>Pseudomonadati</taxon>
        <taxon>Pseudomonadota</taxon>
        <taxon>Alphaproteobacteria</taxon>
        <taxon>Rhodobacterales</taxon>
        <taxon>Paracoccaceae</taxon>
        <taxon>Paracoccus</taxon>
    </lineage>
</organism>